<dbReference type="InterPro" id="IPR013818">
    <property type="entry name" value="Lipase"/>
</dbReference>
<comment type="subcellular location">
    <subcellularLocation>
        <location evidence="1">Secreted</location>
    </subcellularLocation>
</comment>
<dbReference type="OrthoDB" id="199913at2759"/>
<dbReference type="Proteomes" id="UP000192578">
    <property type="component" value="Unassembled WGS sequence"/>
</dbReference>
<name>A0A1W0WIY4_HYPEX</name>
<keyword evidence="8" id="KW-1185">Reference proteome</keyword>
<proteinExistence type="inferred from homology"/>
<dbReference type="SMR" id="A0A1W0WIY4"/>
<dbReference type="GO" id="GO:0005615">
    <property type="term" value="C:extracellular space"/>
    <property type="evidence" value="ECO:0007669"/>
    <property type="project" value="TreeGrafter"/>
</dbReference>
<feature type="chain" id="PRO_5012754534" evidence="5">
    <location>
        <begin position="22"/>
        <end position="262"/>
    </location>
</feature>
<evidence type="ECO:0000313" key="7">
    <source>
        <dbReference type="EMBL" id="OQV15122.1"/>
    </source>
</evidence>
<dbReference type="Pfam" id="PF00151">
    <property type="entry name" value="Lipase"/>
    <property type="match status" value="1"/>
</dbReference>
<dbReference type="InterPro" id="IPR000734">
    <property type="entry name" value="TAG_lipase"/>
</dbReference>
<evidence type="ECO:0000256" key="3">
    <source>
        <dbReference type="ARBA" id="ARBA00022525"/>
    </source>
</evidence>
<dbReference type="AlphaFoldDB" id="A0A1W0WIY4"/>
<dbReference type="EMBL" id="MTYJ01000094">
    <property type="protein sequence ID" value="OQV15122.1"/>
    <property type="molecule type" value="Genomic_DNA"/>
</dbReference>
<dbReference type="InterPro" id="IPR029058">
    <property type="entry name" value="AB_hydrolase_fold"/>
</dbReference>
<gene>
    <name evidence="7" type="ORF">BV898_10750</name>
</gene>
<protein>
    <submittedName>
        <fullName evidence="7">Inactive pancreatic lipase-related protein 1</fullName>
    </submittedName>
</protein>
<evidence type="ECO:0000259" key="6">
    <source>
        <dbReference type="Pfam" id="PF00151"/>
    </source>
</evidence>
<accession>A0A1W0WIY4</accession>
<keyword evidence="5" id="KW-0732">Signal</keyword>
<organism evidence="7 8">
    <name type="scientific">Hypsibius exemplaris</name>
    <name type="common">Freshwater tardigrade</name>
    <dbReference type="NCBI Taxonomy" id="2072580"/>
    <lineage>
        <taxon>Eukaryota</taxon>
        <taxon>Metazoa</taxon>
        <taxon>Ecdysozoa</taxon>
        <taxon>Tardigrada</taxon>
        <taxon>Eutardigrada</taxon>
        <taxon>Parachela</taxon>
        <taxon>Hypsibioidea</taxon>
        <taxon>Hypsibiidae</taxon>
        <taxon>Hypsibius</taxon>
    </lineage>
</organism>
<feature type="domain" description="Lipase" evidence="6">
    <location>
        <begin position="24"/>
        <end position="200"/>
    </location>
</feature>
<dbReference type="SUPFAM" id="SSF53474">
    <property type="entry name" value="alpha/beta-Hydrolases"/>
    <property type="match status" value="1"/>
</dbReference>
<dbReference type="GO" id="GO:0016042">
    <property type="term" value="P:lipid catabolic process"/>
    <property type="evidence" value="ECO:0007669"/>
    <property type="project" value="TreeGrafter"/>
</dbReference>
<evidence type="ECO:0000256" key="5">
    <source>
        <dbReference type="SAM" id="SignalP"/>
    </source>
</evidence>
<evidence type="ECO:0000256" key="4">
    <source>
        <dbReference type="RuleBase" id="RU004262"/>
    </source>
</evidence>
<dbReference type="Gene3D" id="3.40.50.1820">
    <property type="entry name" value="alpha/beta hydrolase"/>
    <property type="match status" value="1"/>
</dbReference>
<evidence type="ECO:0000256" key="2">
    <source>
        <dbReference type="ARBA" id="ARBA00010701"/>
    </source>
</evidence>
<keyword evidence="3" id="KW-0964">Secreted</keyword>
<evidence type="ECO:0000256" key="1">
    <source>
        <dbReference type="ARBA" id="ARBA00004613"/>
    </source>
</evidence>
<comment type="similarity">
    <text evidence="2 4">Belongs to the AB hydrolase superfamily. Lipase family.</text>
</comment>
<dbReference type="PANTHER" id="PTHR11610">
    <property type="entry name" value="LIPASE"/>
    <property type="match status" value="1"/>
</dbReference>
<comment type="caution">
    <text evidence="7">The sequence shown here is derived from an EMBL/GenBank/DDBJ whole genome shotgun (WGS) entry which is preliminary data.</text>
</comment>
<dbReference type="PRINTS" id="PR00821">
    <property type="entry name" value="TAGLIPASE"/>
</dbReference>
<dbReference type="GO" id="GO:0016298">
    <property type="term" value="F:lipase activity"/>
    <property type="evidence" value="ECO:0007669"/>
    <property type="project" value="InterPro"/>
</dbReference>
<sequence>MSVAKTLSAVLLVGVVSCVAGIKLVLNTRQNPILPTNVDISSAAGFASFKGSTFSASRPTKILIHGYVDNYNSVWWLQMTAALLQAEDVNVLRLDWAESYLMGYQQASVNIITVGAQVANSIQYLTSVYGISGSKFHVIGHSLGAHVAGAIGEALKNRSIQLDRITGLDPAGPGFDGAPGAAKLELTDARVVDTIMTNGGGLGSNLAEGHLNSIKGQNLITATQCPEYDTFQQGQCTGQPRAIVGYRANLTAAGSSPLKFYS</sequence>
<feature type="signal peptide" evidence="5">
    <location>
        <begin position="1"/>
        <end position="21"/>
    </location>
</feature>
<evidence type="ECO:0000313" key="8">
    <source>
        <dbReference type="Proteomes" id="UP000192578"/>
    </source>
</evidence>
<dbReference type="PROSITE" id="PS51257">
    <property type="entry name" value="PROKAR_LIPOPROTEIN"/>
    <property type="match status" value="1"/>
</dbReference>
<reference evidence="8" key="1">
    <citation type="submission" date="2017-01" db="EMBL/GenBank/DDBJ databases">
        <title>Comparative genomics of anhydrobiosis in the tardigrade Hypsibius dujardini.</title>
        <authorList>
            <person name="Yoshida Y."/>
            <person name="Koutsovoulos G."/>
            <person name="Laetsch D."/>
            <person name="Stevens L."/>
            <person name="Kumar S."/>
            <person name="Horikawa D."/>
            <person name="Ishino K."/>
            <person name="Komine S."/>
            <person name="Tomita M."/>
            <person name="Blaxter M."/>
            <person name="Arakawa K."/>
        </authorList>
    </citation>
    <scope>NUCLEOTIDE SEQUENCE [LARGE SCALE GENOMIC DNA]</scope>
    <source>
        <strain evidence="8">Z151</strain>
    </source>
</reference>